<reference evidence="4" key="1">
    <citation type="submission" date="2021-02" db="EMBL/GenBank/DDBJ databases">
        <authorList>
            <person name="Dougan E. K."/>
            <person name="Rhodes N."/>
            <person name="Thang M."/>
            <person name="Chan C."/>
        </authorList>
    </citation>
    <scope>NUCLEOTIDE SEQUENCE</scope>
</reference>
<sequence length="334" mass="37497">MPSCLAGPLTVHRSDAYSHLLPADVRRPRGGDETFDGAGFSERGGSRGSMSPRASTVQQATWRRFAVQDASGAGWVLPVVLDVRQMKLGSQGVDIELIIEQPPQDVRRRKKWQAAARRRSVLSALFQEQQFPEPFYYRNVDCVGVRQLMTPEECTGIIDFVEAKGFNRQWRPRLLDNFICDVVDEDFAGALWGLCGLGWLLRTVKVDGLVPCGVNEVIRVQKYVEGCFFGRHTDRPIHREDGLRTSKYSLRVFLNADFTGGLSAFHVPFQSDPVVFEPAAGMALLYPQGELCTLQEETEVSHGCKYMLRADVLFCRLEDLEHFAMPGFVMPHGL</sequence>
<evidence type="ECO:0000313" key="6">
    <source>
        <dbReference type="Proteomes" id="UP000654075"/>
    </source>
</evidence>
<accession>A0A813L7B0</accession>
<comment type="caution">
    <text evidence="4">The sequence shown here is derived from an EMBL/GenBank/DDBJ whole genome shotgun (WGS) entry which is preliminary data.</text>
</comment>
<dbReference type="EMBL" id="CAJNNW010033954">
    <property type="protein sequence ID" value="CAE8721056.1"/>
    <property type="molecule type" value="Genomic_DNA"/>
</dbReference>
<proteinExistence type="predicted"/>
<dbReference type="OrthoDB" id="441431at2759"/>
<dbReference type="AlphaFoldDB" id="A0A813L7B0"/>
<evidence type="ECO:0000313" key="2">
    <source>
        <dbReference type="EMBL" id="CAE8608488.1"/>
    </source>
</evidence>
<evidence type="ECO:0000313" key="3">
    <source>
        <dbReference type="EMBL" id="CAE8719848.1"/>
    </source>
</evidence>
<protein>
    <recommendedName>
        <fullName evidence="7">Prolyl 4-hydroxylase alpha subunit domain-containing protein</fullName>
    </recommendedName>
</protein>
<dbReference type="EMBL" id="CAJNNW010033654">
    <property type="protein sequence ID" value="CAE8719848.1"/>
    <property type="molecule type" value="Genomic_DNA"/>
</dbReference>
<evidence type="ECO:0000313" key="4">
    <source>
        <dbReference type="EMBL" id="CAE8721056.1"/>
    </source>
</evidence>
<name>A0A813L7B0_POLGL</name>
<feature type="region of interest" description="Disordered" evidence="1">
    <location>
        <begin position="24"/>
        <end position="54"/>
    </location>
</feature>
<evidence type="ECO:0000313" key="5">
    <source>
        <dbReference type="Proteomes" id="UP000626109"/>
    </source>
</evidence>
<evidence type="ECO:0008006" key="7">
    <source>
        <dbReference type="Google" id="ProtNLM"/>
    </source>
</evidence>
<gene>
    <name evidence="2" type="ORF">PGLA1383_LOCUS26348</name>
    <name evidence="3" type="ORF">PGLA2088_LOCUS40922</name>
    <name evidence="4" type="ORF">PGLA2088_LOCUS41699</name>
</gene>
<organism evidence="4 5">
    <name type="scientific">Polarella glacialis</name>
    <name type="common">Dinoflagellate</name>
    <dbReference type="NCBI Taxonomy" id="89957"/>
    <lineage>
        <taxon>Eukaryota</taxon>
        <taxon>Sar</taxon>
        <taxon>Alveolata</taxon>
        <taxon>Dinophyceae</taxon>
        <taxon>Suessiales</taxon>
        <taxon>Suessiaceae</taxon>
        <taxon>Polarella</taxon>
    </lineage>
</organism>
<keyword evidence="6" id="KW-1185">Reference proteome</keyword>
<dbReference type="Proteomes" id="UP000626109">
    <property type="component" value="Unassembled WGS sequence"/>
</dbReference>
<dbReference type="Gene3D" id="2.60.120.620">
    <property type="entry name" value="q2cbj1_9rhob like domain"/>
    <property type="match status" value="1"/>
</dbReference>
<dbReference type="Proteomes" id="UP000654075">
    <property type="component" value="Unassembled WGS sequence"/>
</dbReference>
<dbReference type="EMBL" id="CAJNNV010023076">
    <property type="protein sequence ID" value="CAE8608488.1"/>
    <property type="molecule type" value="Genomic_DNA"/>
</dbReference>
<evidence type="ECO:0000256" key="1">
    <source>
        <dbReference type="SAM" id="MobiDB-lite"/>
    </source>
</evidence>